<gene>
    <name evidence="3" type="ORF">Pan14r_48760</name>
</gene>
<accession>A0A5C5YA38</accession>
<dbReference type="AlphaFoldDB" id="A0A5C5YA38"/>
<feature type="region of interest" description="Disordered" evidence="1">
    <location>
        <begin position="62"/>
        <end position="84"/>
    </location>
</feature>
<sequence>MSESSQLENTPIDSACTRRVALKSGLGAAMAGVCAGVESTGLAQGTTAGALAMPADQWWCWRGPRGDNTTAPGAQAPQQPDPSKVRWAADVPGRGHSSPVVTDDAIYLTTGDKQQQIQAVLGFERATGKPMFQTVVHRGGIPAKNHPKNTEASPTVAFDGQSLFASFYNSDAIQLTSLTTDGKIRWTKKIAPFDPQRYQFGYGASPLLYGDTVIVASEMDLGAWLVALDRQSGKEMWRTPRPKMITFSSPIVANVAGRDQLLISGANLVCSYDPSNGRMLWQTPATTAATCGTMVWNSTHVFASGGYPDSQTVCVAADGSGKVQWSNNQKCYEQSMLVVGNHLYGVTDAGVGHCWDVSDGRVIWRQRLGGKWSSSPVLVGDLIYAFNESGDGWVFEAGRDRYVQRSKVRVADEVFSTPTVVGDTMYLRVANGSGQSRREKLLAMI</sequence>
<feature type="domain" description="Pyrrolo-quinoline quinone repeat" evidence="2">
    <location>
        <begin position="151"/>
        <end position="366"/>
    </location>
</feature>
<keyword evidence="4" id="KW-1185">Reference proteome</keyword>
<dbReference type="InterPro" id="IPR015943">
    <property type="entry name" value="WD40/YVTN_repeat-like_dom_sf"/>
</dbReference>
<evidence type="ECO:0000256" key="1">
    <source>
        <dbReference type="SAM" id="MobiDB-lite"/>
    </source>
</evidence>
<dbReference type="EMBL" id="SJPL01000001">
    <property type="protein sequence ID" value="TWT72556.1"/>
    <property type="molecule type" value="Genomic_DNA"/>
</dbReference>
<dbReference type="SUPFAM" id="SSF50998">
    <property type="entry name" value="Quinoprotein alcohol dehydrogenase-like"/>
    <property type="match status" value="1"/>
</dbReference>
<comment type="caution">
    <text evidence="3">The sequence shown here is derived from an EMBL/GenBank/DDBJ whole genome shotgun (WGS) entry which is preliminary data.</text>
</comment>
<name>A0A5C5YA38_9PLAN</name>
<dbReference type="SMART" id="SM00564">
    <property type="entry name" value="PQQ"/>
    <property type="match status" value="3"/>
</dbReference>
<dbReference type="InterPro" id="IPR011047">
    <property type="entry name" value="Quinoprotein_ADH-like_sf"/>
</dbReference>
<protein>
    <submittedName>
        <fullName evidence="3">Outer membrane biogenesis protein BamB</fullName>
    </submittedName>
</protein>
<dbReference type="InterPro" id="IPR002372">
    <property type="entry name" value="PQQ_rpt_dom"/>
</dbReference>
<organism evidence="3 4">
    <name type="scientific">Crateriforma conspicua</name>
    <dbReference type="NCBI Taxonomy" id="2527996"/>
    <lineage>
        <taxon>Bacteria</taxon>
        <taxon>Pseudomonadati</taxon>
        <taxon>Planctomycetota</taxon>
        <taxon>Planctomycetia</taxon>
        <taxon>Planctomycetales</taxon>
        <taxon>Planctomycetaceae</taxon>
        <taxon>Crateriforma</taxon>
    </lineage>
</organism>
<evidence type="ECO:0000259" key="2">
    <source>
        <dbReference type="Pfam" id="PF13360"/>
    </source>
</evidence>
<dbReference type="RefSeq" id="WP_165701001.1">
    <property type="nucleotide sequence ID" value="NZ_CP036319.1"/>
</dbReference>
<reference evidence="3 4" key="1">
    <citation type="submission" date="2019-02" db="EMBL/GenBank/DDBJ databases">
        <title>Deep-cultivation of Planctomycetes and their phenomic and genomic characterization uncovers novel biology.</title>
        <authorList>
            <person name="Wiegand S."/>
            <person name="Jogler M."/>
            <person name="Boedeker C."/>
            <person name="Pinto D."/>
            <person name="Vollmers J."/>
            <person name="Rivas-Marin E."/>
            <person name="Kohn T."/>
            <person name="Peeters S.H."/>
            <person name="Heuer A."/>
            <person name="Rast P."/>
            <person name="Oberbeckmann S."/>
            <person name="Bunk B."/>
            <person name="Jeske O."/>
            <person name="Meyerdierks A."/>
            <person name="Storesund J.E."/>
            <person name="Kallscheuer N."/>
            <person name="Luecker S."/>
            <person name="Lage O.M."/>
            <person name="Pohl T."/>
            <person name="Merkel B.J."/>
            <person name="Hornburger P."/>
            <person name="Mueller R.-W."/>
            <person name="Bruemmer F."/>
            <person name="Labrenz M."/>
            <person name="Spormann A.M."/>
            <person name="Op Den Camp H."/>
            <person name="Overmann J."/>
            <person name="Amann R."/>
            <person name="Jetten M.S.M."/>
            <person name="Mascher T."/>
            <person name="Medema M.H."/>
            <person name="Devos D.P."/>
            <person name="Kaster A.-K."/>
            <person name="Ovreas L."/>
            <person name="Rohde M."/>
            <person name="Galperin M.Y."/>
            <person name="Jogler C."/>
        </authorList>
    </citation>
    <scope>NUCLEOTIDE SEQUENCE [LARGE SCALE GENOMIC DNA]</scope>
    <source>
        <strain evidence="3 4">Pan14r</strain>
    </source>
</reference>
<dbReference type="Gene3D" id="2.40.10.480">
    <property type="match status" value="1"/>
</dbReference>
<dbReference type="InterPro" id="IPR018391">
    <property type="entry name" value="PQQ_b-propeller_rpt"/>
</dbReference>
<evidence type="ECO:0000313" key="4">
    <source>
        <dbReference type="Proteomes" id="UP000317238"/>
    </source>
</evidence>
<dbReference type="Proteomes" id="UP000317238">
    <property type="component" value="Unassembled WGS sequence"/>
</dbReference>
<dbReference type="Gene3D" id="2.130.10.10">
    <property type="entry name" value="YVTN repeat-like/Quinoprotein amine dehydrogenase"/>
    <property type="match status" value="1"/>
</dbReference>
<dbReference type="Pfam" id="PF13360">
    <property type="entry name" value="PQQ_2"/>
    <property type="match status" value="1"/>
</dbReference>
<proteinExistence type="predicted"/>
<evidence type="ECO:0000313" key="3">
    <source>
        <dbReference type="EMBL" id="TWT72556.1"/>
    </source>
</evidence>
<dbReference type="PANTHER" id="PTHR34512:SF30">
    <property type="entry name" value="OUTER MEMBRANE PROTEIN ASSEMBLY FACTOR BAMB"/>
    <property type="match status" value="1"/>
</dbReference>
<dbReference type="PANTHER" id="PTHR34512">
    <property type="entry name" value="CELL SURFACE PROTEIN"/>
    <property type="match status" value="1"/>
</dbReference>